<proteinExistence type="predicted"/>
<accession>A0AC59Y223</accession>
<reference evidence="1" key="2">
    <citation type="submission" date="2025-03" db="EMBL/GenBank/DDBJ databases">
        <authorList>
            <consortium name="ELIXIR-Norway"/>
            <consortium name="Elixir Norway"/>
        </authorList>
    </citation>
    <scope>NUCLEOTIDE SEQUENCE</scope>
</reference>
<dbReference type="EMBL" id="OX596085">
    <property type="protein sequence ID" value="CAM9311813.1"/>
    <property type="molecule type" value="Genomic_DNA"/>
</dbReference>
<organism evidence="1 2">
    <name type="scientific">Rangifer tarandus platyrhynchus</name>
    <name type="common">Svalbard reindeer</name>
    <dbReference type="NCBI Taxonomy" id="3082113"/>
    <lineage>
        <taxon>Eukaryota</taxon>
        <taxon>Metazoa</taxon>
        <taxon>Chordata</taxon>
        <taxon>Craniata</taxon>
        <taxon>Vertebrata</taxon>
        <taxon>Euteleostomi</taxon>
        <taxon>Mammalia</taxon>
        <taxon>Eutheria</taxon>
        <taxon>Laurasiatheria</taxon>
        <taxon>Artiodactyla</taxon>
        <taxon>Ruminantia</taxon>
        <taxon>Pecora</taxon>
        <taxon>Cervidae</taxon>
        <taxon>Odocoileinae</taxon>
        <taxon>Rangifer</taxon>
    </lineage>
</organism>
<evidence type="ECO:0000313" key="2">
    <source>
        <dbReference type="Proteomes" id="UP001162501"/>
    </source>
</evidence>
<dbReference type="Proteomes" id="UP001162501">
    <property type="component" value="Chromosome 1"/>
</dbReference>
<evidence type="ECO:0000313" key="1">
    <source>
        <dbReference type="EMBL" id="CAM9311813.1"/>
    </source>
</evidence>
<reference evidence="1" key="1">
    <citation type="submission" date="2023-05" db="EMBL/GenBank/DDBJ databases">
        <authorList>
            <consortium name="ELIXIR-Norway"/>
        </authorList>
    </citation>
    <scope>NUCLEOTIDE SEQUENCE</scope>
</reference>
<gene>
    <name evidence="1" type="ORF">MRATA1EN22A_LOCUS798</name>
</gene>
<protein>
    <submittedName>
        <fullName evidence="1">Uncharacterized protein</fullName>
    </submittedName>
</protein>
<name>A0AC59Y223_RANTA</name>
<sequence length="259" mass="26751">MKSIRNTSVTVLPECPAPVHLCRSSHSSPLAPLRPFCHTPVAVPSHAHTRTRYPSLVRGFLRAFCRKPLGAANTSCSAQDRLPAKLQLTVRAQEPEAAPTCRPRPAPPPRACGPMGWAPGGGRREAGGWAAEVGAVVAVAAGAAAAAALAGRPRAVGDGGGGGGRECRAVVRVRHAGWSAAVSVGWRRSFQLLWLRLGTGVTGELSSTARAAQAAAGCADDRRRRAGSVSPGLLVLREGSDGSRGAAAEEEPGGHERRP</sequence>